<organism evidence="6 7">
    <name type="scientific">Streptomyces atratus</name>
    <dbReference type="NCBI Taxonomy" id="1893"/>
    <lineage>
        <taxon>Bacteria</taxon>
        <taxon>Bacillati</taxon>
        <taxon>Actinomycetota</taxon>
        <taxon>Actinomycetes</taxon>
        <taxon>Kitasatosporales</taxon>
        <taxon>Streptomycetaceae</taxon>
        <taxon>Streptomyces</taxon>
    </lineage>
</organism>
<dbReference type="GO" id="GO:0003677">
    <property type="term" value="F:DNA binding"/>
    <property type="evidence" value="ECO:0007669"/>
    <property type="project" value="UniProtKB-UniRule"/>
</dbReference>
<dbReference type="InterPro" id="IPR036271">
    <property type="entry name" value="Tet_transcr_reg_TetR-rel_C_sf"/>
</dbReference>
<proteinExistence type="predicted"/>
<feature type="DNA-binding region" description="H-T-H motif" evidence="4">
    <location>
        <begin position="36"/>
        <end position="55"/>
    </location>
</feature>
<dbReference type="EMBL" id="FPJO01000062">
    <property type="protein sequence ID" value="SFY45148.1"/>
    <property type="molecule type" value="Genomic_DNA"/>
</dbReference>
<protein>
    <submittedName>
        <fullName evidence="6">Transcriptional regulator, TetR family</fullName>
    </submittedName>
</protein>
<dbReference type="Gene3D" id="1.10.357.10">
    <property type="entry name" value="Tetracycline Repressor, domain 2"/>
    <property type="match status" value="1"/>
</dbReference>
<dbReference type="AlphaFoldDB" id="A0A1K2FD74"/>
<dbReference type="SUPFAM" id="SSF48498">
    <property type="entry name" value="Tetracyclin repressor-like, C-terminal domain"/>
    <property type="match status" value="1"/>
</dbReference>
<dbReference type="PRINTS" id="PR00455">
    <property type="entry name" value="HTHTETR"/>
</dbReference>
<keyword evidence="1" id="KW-0805">Transcription regulation</keyword>
<evidence type="ECO:0000256" key="4">
    <source>
        <dbReference type="PROSITE-ProRule" id="PRU00335"/>
    </source>
</evidence>
<feature type="domain" description="HTH tetR-type" evidence="5">
    <location>
        <begin position="13"/>
        <end position="73"/>
    </location>
</feature>
<evidence type="ECO:0000256" key="1">
    <source>
        <dbReference type="ARBA" id="ARBA00023015"/>
    </source>
</evidence>
<dbReference type="RefSeq" id="WP_079179858.1">
    <property type="nucleotide sequence ID" value="NZ_CP108277.1"/>
</dbReference>
<reference evidence="6 7" key="1">
    <citation type="submission" date="2016-11" db="EMBL/GenBank/DDBJ databases">
        <authorList>
            <person name="Jaros S."/>
            <person name="Januszkiewicz K."/>
            <person name="Wedrychowicz H."/>
        </authorList>
    </citation>
    <scope>NUCLEOTIDE SEQUENCE [LARGE SCALE GENOMIC DNA]</scope>
    <source>
        <strain evidence="6 7">OK807</strain>
    </source>
</reference>
<sequence length="205" mass="21768">MGRPVDQLTPKGAATRREILRAAARVFDAKGYALARMDDVVSETGLTKGAVYFHFKSKAALAHAVVDDQKQGMLAHVRRQLEGLGGPAAQVRGLVPVLVDLVIAEPAGWSVVRLDRELTTESPQEHAQVSVLAEWVGLVEELLLAGARAGDLHFSADAHALATVFVGAFDGLKGVLEATGRANPEELRRAAGVLAEVIEATIEAH</sequence>
<dbReference type="Proteomes" id="UP000181909">
    <property type="component" value="Unassembled WGS sequence"/>
</dbReference>
<evidence type="ECO:0000256" key="3">
    <source>
        <dbReference type="ARBA" id="ARBA00023163"/>
    </source>
</evidence>
<name>A0A1K2FD74_STRAR</name>
<gene>
    <name evidence="6" type="ORF">SAMN02787144_10627</name>
</gene>
<accession>A0A1K2FD74</accession>
<evidence type="ECO:0000259" key="5">
    <source>
        <dbReference type="PROSITE" id="PS50977"/>
    </source>
</evidence>
<dbReference type="PANTHER" id="PTHR47506">
    <property type="entry name" value="TRANSCRIPTIONAL REGULATORY PROTEIN"/>
    <property type="match status" value="1"/>
</dbReference>
<dbReference type="STRING" id="1893.SAMN02787144_10627"/>
<dbReference type="SUPFAM" id="SSF46689">
    <property type="entry name" value="Homeodomain-like"/>
    <property type="match status" value="1"/>
</dbReference>
<dbReference type="PANTHER" id="PTHR47506:SF1">
    <property type="entry name" value="HTH-TYPE TRANSCRIPTIONAL REGULATOR YJDC"/>
    <property type="match status" value="1"/>
</dbReference>
<keyword evidence="2 4" id="KW-0238">DNA-binding</keyword>
<dbReference type="InterPro" id="IPR001647">
    <property type="entry name" value="HTH_TetR"/>
</dbReference>
<dbReference type="PROSITE" id="PS50977">
    <property type="entry name" value="HTH_TETR_2"/>
    <property type="match status" value="1"/>
</dbReference>
<keyword evidence="3" id="KW-0804">Transcription</keyword>
<dbReference type="OrthoDB" id="5242390at2"/>
<evidence type="ECO:0000313" key="6">
    <source>
        <dbReference type="EMBL" id="SFY45148.1"/>
    </source>
</evidence>
<dbReference type="InterPro" id="IPR009057">
    <property type="entry name" value="Homeodomain-like_sf"/>
</dbReference>
<evidence type="ECO:0000256" key="2">
    <source>
        <dbReference type="ARBA" id="ARBA00023125"/>
    </source>
</evidence>
<evidence type="ECO:0000313" key="7">
    <source>
        <dbReference type="Proteomes" id="UP000181909"/>
    </source>
</evidence>
<dbReference type="Pfam" id="PF00440">
    <property type="entry name" value="TetR_N"/>
    <property type="match status" value="1"/>
</dbReference>